<name>A0A9P5C8E3_9HYPO</name>
<evidence type="ECO:0000313" key="2">
    <source>
        <dbReference type="Proteomes" id="UP000801864"/>
    </source>
</evidence>
<dbReference type="AlphaFoldDB" id="A0A9P5C8E3"/>
<proteinExistence type="predicted"/>
<organism evidence="1 2">
    <name type="scientific">Trichoderma lentiforme</name>
    <dbReference type="NCBI Taxonomy" id="1567552"/>
    <lineage>
        <taxon>Eukaryota</taxon>
        <taxon>Fungi</taxon>
        <taxon>Dikarya</taxon>
        <taxon>Ascomycota</taxon>
        <taxon>Pezizomycotina</taxon>
        <taxon>Sordariomycetes</taxon>
        <taxon>Hypocreomycetidae</taxon>
        <taxon>Hypocreales</taxon>
        <taxon>Hypocreaceae</taxon>
        <taxon>Trichoderma</taxon>
    </lineage>
</organism>
<sequence length="152" mass="16140">MRGNAHRGHLLVQVALQRPNPPCLSAAKGLRDPLADRPVVLASGIDDSESQLRRDSVGTSGTISLCILVPCAQPRIANGKSKNRGRPSLTPQIPGLSRAIVLPPLSASEQTIHASQARTQPQLFLSSLPPDSAQGLPLLNLEVYSDRSRSSS</sequence>
<accession>A0A9P5C8E3</accession>
<protein>
    <submittedName>
        <fullName evidence="1">Uncharacterized protein</fullName>
    </submittedName>
</protein>
<comment type="caution">
    <text evidence="1">The sequence shown here is derived from an EMBL/GenBank/DDBJ whole genome shotgun (WGS) entry which is preliminary data.</text>
</comment>
<reference evidence="1 2" key="1">
    <citation type="submission" date="2018-06" db="EMBL/GenBank/DDBJ databases">
        <title>Genome analysis of cellulolytic fungus Trichoderma lentiforme CFAM-422.</title>
        <authorList>
            <person name="Steindorff A.S."/>
            <person name="Formighieri E.F."/>
            <person name="Midorikawa G.E.O."/>
            <person name="Tamietti M.S."/>
            <person name="Ramos E.Z."/>
            <person name="Silva A.S."/>
            <person name="Bon E.P.S."/>
            <person name="Mendes T.D."/>
            <person name="Damaso M.C.T."/>
            <person name="Favaro L.C.L."/>
        </authorList>
    </citation>
    <scope>NUCLEOTIDE SEQUENCE [LARGE SCALE GENOMIC DNA]</scope>
    <source>
        <strain evidence="1 2">CFAM-422</strain>
    </source>
</reference>
<gene>
    <name evidence="1" type="ORF">CFAM422_009999</name>
</gene>
<evidence type="ECO:0000313" key="1">
    <source>
        <dbReference type="EMBL" id="KAF3063264.1"/>
    </source>
</evidence>
<keyword evidence="2" id="KW-1185">Reference proteome</keyword>
<dbReference type="EMBL" id="QLNT01000019">
    <property type="protein sequence ID" value="KAF3063264.1"/>
    <property type="molecule type" value="Genomic_DNA"/>
</dbReference>
<dbReference type="Proteomes" id="UP000801864">
    <property type="component" value="Unassembled WGS sequence"/>
</dbReference>